<evidence type="ECO:0000313" key="10">
    <source>
        <dbReference type="Proteomes" id="UP001164286"/>
    </source>
</evidence>
<evidence type="ECO:0000259" key="8">
    <source>
        <dbReference type="Pfam" id="PF04389"/>
    </source>
</evidence>
<comment type="similarity">
    <text evidence="2">Belongs to the peptidase M28 family. M28B subfamily.</text>
</comment>
<dbReference type="GO" id="GO:0046872">
    <property type="term" value="F:metal ion binding"/>
    <property type="evidence" value="ECO:0007669"/>
    <property type="project" value="UniProtKB-KW"/>
</dbReference>
<dbReference type="Pfam" id="PF04389">
    <property type="entry name" value="Peptidase_M28"/>
    <property type="match status" value="1"/>
</dbReference>
<dbReference type="PANTHER" id="PTHR12147">
    <property type="entry name" value="METALLOPEPTIDASE M28 FAMILY MEMBER"/>
    <property type="match status" value="1"/>
</dbReference>
<evidence type="ECO:0000256" key="7">
    <source>
        <dbReference type="RuleBase" id="RU361240"/>
    </source>
</evidence>
<dbReference type="GO" id="GO:0008235">
    <property type="term" value="F:metalloexopeptidase activity"/>
    <property type="evidence" value="ECO:0007669"/>
    <property type="project" value="InterPro"/>
</dbReference>
<dbReference type="GeneID" id="77725202"/>
<accession>A0AA38HHX8</accession>
<protein>
    <recommendedName>
        <fullName evidence="7">Peptide hydrolase</fullName>
        <ecNumber evidence="7">3.4.-.-</ecNumber>
    </recommendedName>
</protein>
<organism evidence="9 10">
    <name type="scientific">Dioszegia hungarica</name>
    <dbReference type="NCBI Taxonomy" id="4972"/>
    <lineage>
        <taxon>Eukaryota</taxon>
        <taxon>Fungi</taxon>
        <taxon>Dikarya</taxon>
        <taxon>Basidiomycota</taxon>
        <taxon>Agaricomycotina</taxon>
        <taxon>Tremellomycetes</taxon>
        <taxon>Tremellales</taxon>
        <taxon>Bulleribasidiaceae</taxon>
        <taxon>Dioszegia</taxon>
    </lineage>
</organism>
<comment type="cofactor">
    <cofactor evidence="1">
        <name>Zn(2+)</name>
        <dbReference type="ChEBI" id="CHEBI:29105"/>
    </cofactor>
</comment>
<keyword evidence="4 7" id="KW-0479">Metal-binding</keyword>
<keyword evidence="10" id="KW-1185">Reference proteome</keyword>
<dbReference type="Gene3D" id="3.40.630.10">
    <property type="entry name" value="Zn peptidases"/>
    <property type="match status" value="1"/>
</dbReference>
<evidence type="ECO:0000313" key="9">
    <source>
        <dbReference type="EMBL" id="KAI9639829.1"/>
    </source>
</evidence>
<keyword evidence="7" id="KW-0732">Signal</keyword>
<dbReference type="Proteomes" id="UP001164286">
    <property type="component" value="Unassembled WGS sequence"/>
</dbReference>
<feature type="chain" id="PRO_5041484849" description="Peptide hydrolase" evidence="7">
    <location>
        <begin position="21"/>
        <end position="526"/>
    </location>
</feature>
<evidence type="ECO:0000256" key="4">
    <source>
        <dbReference type="ARBA" id="ARBA00022723"/>
    </source>
</evidence>
<gene>
    <name evidence="9" type="ORF">MKK02DRAFT_18736</name>
</gene>
<dbReference type="PANTHER" id="PTHR12147:SF26">
    <property type="entry name" value="PEPTIDASE M28 DOMAIN-CONTAINING PROTEIN"/>
    <property type="match status" value="1"/>
</dbReference>
<dbReference type="InterPro" id="IPR045175">
    <property type="entry name" value="M28_fam"/>
</dbReference>
<evidence type="ECO:0000256" key="5">
    <source>
        <dbReference type="ARBA" id="ARBA00022801"/>
    </source>
</evidence>
<keyword evidence="6 7" id="KW-0862">Zinc</keyword>
<dbReference type="SUPFAM" id="SSF53187">
    <property type="entry name" value="Zn-dependent exopeptidases"/>
    <property type="match status" value="1"/>
</dbReference>
<dbReference type="EC" id="3.4.-.-" evidence="7"/>
<keyword evidence="5 7" id="KW-0378">Hydrolase</keyword>
<proteinExistence type="inferred from homology"/>
<dbReference type="RefSeq" id="XP_052949606.1">
    <property type="nucleotide sequence ID" value="XM_053086001.1"/>
</dbReference>
<dbReference type="EMBL" id="JAKWFO010000001">
    <property type="protein sequence ID" value="KAI9639829.1"/>
    <property type="molecule type" value="Genomic_DNA"/>
</dbReference>
<reference evidence="9" key="1">
    <citation type="journal article" date="2022" name="G3 (Bethesda)">
        <title>High quality genome of the basidiomycete yeast Dioszegia hungarica PDD-24b-2 isolated from cloud water.</title>
        <authorList>
            <person name="Jarrige D."/>
            <person name="Haridas S."/>
            <person name="Bleykasten-Grosshans C."/>
            <person name="Joly M."/>
            <person name="Nadalig T."/>
            <person name="Sancelme M."/>
            <person name="Vuilleumier S."/>
            <person name="Grigoriev I.V."/>
            <person name="Amato P."/>
            <person name="Bringel F."/>
        </authorList>
    </citation>
    <scope>NUCLEOTIDE SEQUENCE</scope>
    <source>
        <strain evidence="9">PDD-24b-2</strain>
    </source>
</reference>
<feature type="signal peptide" evidence="7">
    <location>
        <begin position="1"/>
        <end position="20"/>
    </location>
</feature>
<dbReference type="InterPro" id="IPR007484">
    <property type="entry name" value="Peptidase_M28"/>
</dbReference>
<evidence type="ECO:0000256" key="1">
    <source>
        <dbReference type="ARBA" id="ARBA00001947"/>
    </source>
</evidence>
<feature type="domain" description="Peptidase M28" evidence="8">
    <location>
        <begin position="315"/>
        <end position="505"/>
    </location>
</feature>
<evidence type="ECO:0000256" key="2">
    <source>
        <dbReference type="ARBA" id="ARBA00005634"/>
    </source>
</evidence>
<dbReference type="GO" id="GO:0006508">
    <property type="term" value="P:proteolysis"/>
    <property type="evidence" value="ECO:0007669"/>
    <property type="project" value="UniProtKB-KW"/>
</dbReference>
<name>A0AA38HHX8_9TREE</name>
<evidence type="ECO:0000256" key="3">
    <source>
        <dbReference type="ARBA" id="ARBA00022670"/>
    </source>
</evidence>
<dbReference type="AlphaFoldDB" id="A0AA38HHX8"/>
<evidence type="ECO:0000256" key="6">
    <source>
        <dbReference type="ARBA" id="ARBA00022833"/>
    </source>
</evidence>
<keyword evidence="3 7" id="KW-0645">Protease</keyword>
<sequence>MLGTALLGAVAASAAVGSNALIINRQDSVQSILITSQAPAAGSDECLKSSYYGAYGSTAAQREFIYLPSAECLGSAHALDALSEGSLVSLDKAEIGEGRVVWVGQAGVAPELLATDGEAGSMANWFSSISVKAAETTLIKRQSEPHQSHFTASSPKTLRMLHASAHSLLLSVPAEYVPILDTLLPRHLVPVALPQKPYAASAGDSAWEPVPKHLAEHLANITSGLKFDSALDKALNEGLDADQLRRDIRWLTGEGPSGIESRHSFTEGALKAAKYIKGKSITHLMVPSLLTLSEIGEESGATCKYDHFLDGFAPNVLCTYPSTHNSTDNVILSAHYDSRGSFGLTRAPGGDDDGSGSGHLLQIARAFGKMGVKFDKKVTLAWHAGEEQGLYGSHYFAERLKKENATVLLQIQADMLGYHVPGEPLQLGLPESIETPEASALLHKLSQLYSPELVLGTTPACCSDHQSFLSFGFPATAVFERNGGIADPMYHNSGDTSQREGYDLSQIISIAKVTMAAVMTVAGWKL</sequence>
<comment type="caution">
    <text evidence="9">The sequence shown here is derived from an EMBL/GenBank/DDBJ whole genome shotgun (WGS) entry which is preliminary data.</text>
</comment>